<keyword evidence="5" id="KW-1185">Reference proteome</keyword>
<comment type="similarity">
    <text evidence="1">Belongs to the non-flavoprotein flavin reductase family.</text>
</comment>
<evidence type="ECO:0000313" key="5">
    <source>
        <dbReference type="Proteomes" id="UP000241085"/>
    </source>
</evidence>
<accession>A0A2T4USC6</accession>
<dbReference type="PANTHER" id="PTHR30466">
    <property type="entry name" value="FLAVIN REDUCTASE"/>
    <property type="match status" value="1"/>
</dbReference>
<evidence type="ECO:0000256" key="1">
    <source>
        <dbReference type="ARBA" id="ARBA00008898"/>
    </source>
</evidence>
<dbReference type="InterPro" id="IPR002563">
    <property type="entry name" value="Flavin_Rdtase-like_dom"/>
</dbReference>
<dbReference type="GO" id="GO:0010181">
    <property type="term" value="F:FMN binding"/>
    <property type="evidence" value="ECO:0007669"/>
    <property type="project" value="InterPro"/>
</dbReference>
<organism evidence="4 5">
    <name type="scientific">Rathayibacter caricis DSM 15933</name>
    <dbReference type="NCBI Taxonomy" id="1328867"/>
    <lineage>
        <taxon>Bacteria</taxon>
        <taxon>Bacillati</taxon>
        <taxon>Actinomycetota</taxon>
        <taxon>Actinomycetes</taxon>
        <taxon>Micrococcales</taxon>
        <taxon>Microbacteriaceae</taxon>
        <taxon>Rathayibacter</taxon>
    </lineage>
</organism>
<protein>
    <recommendedName>
        <fullName evidence="3">Flavin reductase like domain-containing protein</fullName>
    </recommendedName>
</protein>
<dbReference type="SMART" id="SM00903">
    <property type="entry name" value="Flavin_Reduct"/>
    <property type="match status" value="1"/>
</dbReference>
<dbReference type="AlphaFoldDB" id="A0A2T4USC6"/>
<feature type="domain" description="Flavin reductase like" evidence="3">
    <location>
        <begin position="41"/>
        <end position="185"/>
    </location>
</feature>
<dbReference type="GO" id="GO:0042602">
    <property type="term" value="F:riboflavin reductase (NADPH) activity"/>
    <property type="evidence" value="ECO:0007669"/>
    <property type="project" value="TreeGrafter"/>
</dbReference>
<keyword evidence="2" id="KW-0560">Oxidoreductase</keyword>
<dbReference type="Pfam" id="PF01613">
    <property type="entry name" value="Flavin_Reduct"/>
    <property type="match status" value="1"/>
</dbReference>
<dbReference type="InterPro" id="IPR050268">
    <property type="entry name" value="NADH-dep_flavin_reductase"/>
</dbReference>
<proteinExistence type="inferred from homology"/>
<name>A0A2T4USC6_9MICO</name>
<sequence length="190" mass="19830">MDARADPRTRRADAASRAPRLRVPGGRGAVTLLDAVVQPHRAVPTPVAAVAALVDGAPVGMVVATLALGVSFDPPLCTIAVQRSSSTWPHLAGAARLGVSVLGSDQDAAVLRIASRDRAGRFAGVAWTASEAGAVTIDGAALHLECSVEQVHDAGDHLLVVLRVQDVRHDSAREALLARDRRFGRYVESA</sequence>
<dbReference type="Gene3D" id="2.30.110.10">
    <property type="entry name" value="Electron Transport, Fmn-binding Protein, Chain A"/>
    <property type="match status" value="1"/>
</dbReference>
<dbReference type="Proteomes" id="UP000241085">
    <property type="component" value="Unassembled WGS sequence"/>
</dbReference>
<reference evidence="4 5" key="1">
    <citation type="submission" date="2018-03" db="EMBL/GenBank/DDBJ databases">
        <title>Bacteriophage NCPPB3778 and a type I-E CRISPR drive the evolution of the US Biological Select Agent, Rathayibacter toxicus.</title>
        <authorList>
            <person name="Davis E.W.II."/>
            <person name="Tabima J.F."/>
            <person name="Weisberg A.J."/>
            <person name="Dantas Lopes L."/>
            <person name="Wiseman M.S."/>
            <person name="Wiseman M.S."/>
            <person name="Pupko T."/>
            <person name="Belcher M.S."/>
            <person name="Sechler A.J."/>
            <person name="Tancos M.A."/>
            <person name="Schroeder B.K."/>
            <person name="Murray T.D."/>
            <person name="Luster D.G."/>
            <person name="Schneider W.L."/>
            <person name="Rogers E."/>
            <person name="Andreote F.D."/>
            <person name="Grunwald N.J."/>
            <person name="Putnam M.L."/>
            <person name="Chang J.H."/>
        </authorList>
    </citation>
    <scope>NUCLEOTIDE SEQUENCE [LARGE SCALE GENOMIC DNA]</scope>
    <source>
        <strain evidence="4 5">DSM 15933</strain>
    </source>
</reference>
<dbReference type="PANTHER" id="PTHR30466:SF11">
    <property type="entry name" value="FLAVIN-DEPENDENT MONOOXYGENASE, REDUCTASE SUBUNIT HSAB"/>
    <property type="match status" value="1"/>
</dbReference>
<dbReference type="EMBL" id="PZPL01000001">
    <property type="protein sequence ID" value="PTL72406.1"/>
    <property type="molecule type" value="Genomic_DNA"/>
</dbReference>
<evidence type="ECO:0000256" key="2">
    <source>
        <dbReference type="ARBA" id="ARBA00023002"/>
    </source>
</evidence>
<evidence type="ECO:0000259" key="3">
    <source>
        <dbReference type="SMART" id="SM00903"/>
    </source>
</evidence>
<comment type="caution">
    <text evidence="4">The sequence shown here is derived from an EMBL/GenBank/DDBJ whole genome shotgun (WGS) entry which is preliminary data.</text>
</comment>
<dbReference type="InterPro" id="IPR012349">
    <property type="entry name" value="Split_barrel_FMN-bd"/>
</dbReference>
<evidence type="ECO:0000313" key="4">
    <source>
        <dbReference type="EMBL" id="PTL72406.1"/>
    </source>
</evidence>
<gene>
    <name evidence="4" type="ORF">C1I63_05790</name>
</gene>
<dbReference type="SUPFAM" id="SSF50475">
    <property type="entry name" value="FMN-binding split barrel"/>
    <property type="match status" value="1"/>
</dbReference>